<evidence type="ECO:0000256" key="1">
    <source>
        <dbReference type="ARBA" id="ARBA00004651"/>
    </source>
</evidence>
<feature type="transmembrane region" description="Helical" evidence="6">
    <location>
        <begin position="160"/>
        <end position="183"/>
    </location>
</feature>
<evidence type="ECO:0000256" key="6">
    <source>
        <dbReference type="SAM" id="Phobius"/>
    </source>
</evidence>
<gene>
    <name evidence="7" type="ORF">ABW02_13585</name>
</gene>
<keyword evidence="5 6" id="KW-0472">Membrane</keyword>
<dbReference type="RefSeq" id="WP_047942757.1">
    <property type="nucleotide sequence ID" value="NZ_JBANBP010000126.1"/>
</dbReference>
<organism evidence="7 8">
    <name type="scientific">Niallia circulans</name>
    <name type="common">Bacillus circulans</name>
    <dbReference type="NCBI Taxonomy" id="1397"/>
    <lineage>
        <taxon>Bacteria</taxon>
        <taxon>Bacillati</taxon>
        <taxon>Bacillota</taxon>
        <taxon>Bacilli</taxon>
        <taxon>Bacillales</taxon>
        <taxon>Bacillaceae</taxon>
        <taxon>Niallia</taxon>
    </lineage>
</organism>
<dbReference type="Pfam" id="PF02588">
    <property type="entry name" value="YitT_membrane"/>
    <property type="match status" value="1"/>
</dbReference>
<dbReference type="InterPro" id="IPR051461">
    <property type="entry name" value="UPF0750_membrane"/>
</dbReference>
<dbReference type="PANTHER" id="PTHR33545:SF5">
    <property type="entry name" value="UPF0750 MEMBRANE PROTEIN YITT"/>
    <property type="match status" value="1"/>
</dbReference>
<evidence type="ECO:0000256" key="5">
    <source>
        <dbReference type="ARBA" id="ARBA00023136"/>
    </source>
</evidence>
<keyword evidence="8" id="KW-1185">Reference proteome</keyword>
<dbReference type="EMBL" id="LDPH01000012">
    <property type="protein sequence ID" value="KLV25859.1"/>
    <property type="molecule type" value="Genomic_DNA"/>
</dbReference>
<evidence type="ECO:0000313" key="7">
    <source>
        <dbReference type="EMBL" id="KLV25859.1"/>
    </source>
</evidence>
<proteinExistence type="predicted"/>
<dbReference type="PANTHER" id="PTHR33545">
    <property type="entry name" value="UPF0750 MEMBRANE PROTEIN YITT-RELATED"/>
    <property type="match status" value="1"/>
</dbReference>
<evidence type="ECO:0000313" key="8">
    <source>
        <dbReference type="Proteomes" id="UP000036045"/>
    </source>
</evidence>
<name>A0A0J1IIU9_NIACI</name>
<evidence type="ECO:0008006" key="9">
    <source>
        <dbReference type="Google" id="ProtNLM"/>
    </source>
</evidence>
<feature type="transmembrane region" description="Helical" evidence="6">
    <location>
        <begin position="130"/>
        <end position="154"/>
    </location>
</feature>
<keyword evidence="2" id="KW-1003">Cell membrane</keyword>
<feature type="transmembrane region" description="Helical" evidence="6">
    <location>
        <begin position="70"/>
        <end position="91"/>
    </location>
</feature>
<feature type="transmembrane region" description="Helical" evidence="6">
    <location>
        <begin position="97"/>
        <end position="118"/>
    </location>
</feature>
<reference evidence="7 8" key="1">
    <citation type="submission" date="2015-05" db="EMBL/GenBank/DDBJ databases">
        <title>Whole genome sequence and identification of bacterial endophytes from Costus igneus.</title>
        <authorList>
            <person name="Lee Y.P."/>
            <person name="Gan H.M."/>
            <person name="Eng W."/>
            <person name="Wheatley M.S."/>
            <person name="Caraballo A."/>
            <person name="Polter S."/>
            <person name="Savka M.A."/>
            <person name="Hudson A.O."/>
        </authorList>
    </citation>
    <scope>NUCLEOTIDE SEQUENCE [LARGE SCALE GENOMIC DNA]</scope>
    <source>
        <strain evidence="7 8">RIT379</strain>
    </source>
</reference>
<protein>
    <recommendedName>
        <fullName evidence="9">YitT family protein</fullName>
    </recommendedName>
</protein>
<dbReference type="Proteomes" id="UP000036045">
    <property type="component" value="Unassembled WGS sequence"/>
</dbReference>
<dbReference type="AlphaFoldDB" id="A0A0J1IIU9"/>
<dbReference type="InterPro" id="IPR003740">
    <property type="entry name" value="YitT"/>
</dbReference>
<evidence type="ECO:0000256" key="3">
    <source>
        <dbReference type="ARBA" id="ARBA00022692"/>
    </source>
</evidence>
<comment type="subcellular location">
    <subcellularLocation>
        <location evidence="1">Cell membrane</location>
        <topology evidence="1">Multi-pass membrane protein</topology>
    </subcellularLocation>
</comment>
<dbReference type="GO" id="GO:0005886">
    <property type="term" value="C:plasma membrane"/>
    <property type="evidence" value="ECO:0007669"/>
    <property type="project" value="UniProtKB-SubCell"/>
</dbReference>
<evidence type="ECO:0000256" key="4">
    <source>
        <dbReference type="ARBA" id="ARBA00022989"/>
    </source>
</evidence>
<sequence length="193" mass="21033">MIEKIAAIFVGSLLIGMGVNGFLVPHHLLDGGIIGIGLILHYHYEVPTGLSMILLSIPLYILVWFYNREYFFYGIIGFLASSISIDFLSFLRDLFSLKLVLSAILGGVIIGVGIGLMLRFETSTGGTDLLAQVLSKILSIQVGLIIFLIDGIVLASGYKIIGLTTFLASFLTIFCVAVFTTLLSKNSPIRKER</sequence>
<accession>A0A0J1IIU9</accession>
<dbReference type="OrthoDB" id="2602718at2"/>
<keyword evidence="3 6" id="KW-0812">Transmembrane</keyword>
<feature type="transmembrane region" description="Helical" evidence="6">
    <location>
        <begin position="44"/>
        <end position="63"/>
    </location>
</feature>
<keyword evidence="4 6" id="KW-1133">Transmembrane helix</keyword>
<evidence type="ECO:0000256" key="2">
    <source>
        <dbReference type="ARBA" id="ARBA00022475"/>
    </source>
</evidence>
<feature type="transmembrane region" description="Helical" evidence="6">
    <location>
        <begin position="5"/>
        <end position="24"/>
    </location>
</feature>
<dbReference type="PATRIC" id="fig|1397.4.peg.852"/>
<comment type="caution">
    <text evidence="7">The sequence shown here is derived from an EMBL/GenBank/DDBJ whole genome shotgun (WGS) entry which is preliminary data.</text>
</comment>